<keyword evidence="1" id="KW-0472">Membrane</keyword>
<name>A0A1D8KN99_9CAUD</name>
<accession>A0A1D8KN99</accession>
<evidence type="ECO:0000256" key="1">
    <source>
        <dbReference type="SAM" id="Phobius"/>
    </source>
</evidence>
<protein>
    <submittedName>
        <fullName evidence="2">Uncharacterized protein</fullName>
    </submittedName>
</protein>
<dbReference type="Proteomes" id="UP000224839">
    <property type="component" value="Segment"/>
</dbReference>
<evidence type="ECO:0000313" key="2">
    <source>
        <dbReference type="EMBL" id="AOV60118.1"/>
    </source>
</evidence>
<proteinExistence type="predicted"/>
<evidence type="ECO:0000313" key="3">
    <source>
        <dbReference type="Proteomes" id="UP000224839"/>
    </source>
</evidence>
<keyword evidence="1" id="KW-0812">Transmembrane</keyword>
<sequence>MDTSNFLALVIGFMVANFMLFIIKKSDDDNGGGGDGGMLQPIPSA</sequence>
<dbReference type="EMBL" id="KU686203">
    <property type="protein sequence ID" value="AOV60118.1"/>
    <property type="molecule type" value="Genomic_DNA"/>
</dbReference>
<reference evidence="2 3" key="1">
    <citation type="journal article" date="2016" name="Virology">
        <title>The genomic content and context of auxiliary metabolic genes in marine cyanomyoviruses.</title>
        <authorList>
            <person name="Crummett L.T."/>
            <person name="Puxty R.J."/>
            <person name="Weihe C."/>
            <person name="Marston M.F."/>
            <person name="Martiny J.B."/>
        </authorList>
    </citation>
    <scope>NUCLEOTIDE SEQUENCE [LARGE SCALE GENOMIC DNA]</scope>
    <source>
        <strain evidence="2">0810PA29</strain>
    </source>
</reference>
<organism evidence="2 3">
    <name type="scientific">Synechococcus phage S-CAM8</name>
    <dbReference type="NCBI Taxonomy" id="754038"/>
    <lineage>
        <taxon>Viruses</taxon>
        <taxon>Duplodnaviria</taxon>
        <taxon>Heunggongvirae</taxon>
        <taxon>Uroviricota</taxon>
        <taxon>Caudoviricetes</taxon>
        <taxon>Pantevenvirales</taxon>
        <taxon>Kyanoviridae</taxon>
        <taxon>Neritesvirus</taxon>
        <taxon>Neritesvirus scam8</taxon>
    </lineage>
</organism>
<feature type="transmembrane region" description="Helical" evidence="1">
    <location>
        <begin position="6"/>
        <end position="23"/>
    </location>
</feature>
<gene>
    <name evidence="2" type="ORF">P29A0810_182</name>
</gene>
<keyword evidence="1" id="KW-1133">Transmembrane helix</keyword>